<dbReference type="Proteomes" id="UP001237642">
    <property type="component" value="Unassembled WGS sequence"/>
</dbReference>
<dbReference type="GO" id="GO:0043130">
    <property type="term" value="F:ubiquitin binding"/>
    <property type="evidence" value="ECO:0007669"/>
    <property type="project" value="TreeGrafter"/>
</dbReference>
<evidence type="ECO:0000313" key="4">
    <source>
        <dbReference type="EMBL" id="KAK1359609.1"/>
    </source>
</evidence>
<dbReference type="EMBL" id="JAUIZM010000010">
    <property type="protein sequence ID" value="KAK1359609.1"/>
    <property type="molecule type" value="Genomic_DNA"/>
</dbReference>
<keyword evidence="1" id="KW-0963">Cytoplasm</keyword>
<keyword evidence="2" id="KW-0853">WD repeat</keyword>
<comment type="caution">
    <text evidence="4">The sequence shown here is derived from an EMBL/GenBank/DDBJ whole genome shotgun (WGS) entry which is preliminary data.</text>
</comment>
<dbReference type="GO" id="GO:0005737">
    <property type="term" value="C:cytoplasm"/>
    <property type="evidence" value="ECO:0007669"/>
    <property type="project" value="TreeGrafter"/>
</dbReference>
<evidence type="ECO:0000256" key="1">
    <source>
        <dbReference type="ARBA" id="ARBA00022490"/>
    </source>
</evidence>
<protein>
    <submittedName>
        <fullName evidence="4">Uncharacterized protein</fullName>
    </submittedName>
</protein>
<gene>
    <name evidence="4" type="ORF">POM88_044083</name>
</gene>
<reference evidence="4" key="1">
    <citation type="submission" date="2023-02" db="EMBL/GenBank/DDBJ databases">
        <title>Genome of toxic invasive species Heracleum sosnowskyi carries increased number of genes despite the absence of recent whole-genome duplications.</title>
        <authorList>
            <person name="Schelkunov M."/>
            <person name="Shtratnikova V."/>
            <person name="Makarenko M."/>
            <person name="Klepikova A."/>
            <person name="Omelchenko D."/>
            <person name="Novikova G."/>
            <person name="Obukhova E."/>
            <person name="Bogdanov V."/>
            <person name="Penin A."/>
            <person name="Logacheva M."/>
        </authorList>
    </citation>
    <scope>NUCLEOTIDE SEQUENCE</scope>
    <source>
        <strain evidence="4">Hsosn_3</strain>
        <tissue evidence="4">Leaf</tissue>
    </source>
</reference>
<evidence type="ECO:0000313" key="5">
    <source>
        <dbReference type="Proteomes" id="UP001237642"/>
    </source>
</evidence>
<evidence type="ECO:0000256" key="3">
    <source>
        <dbReference type="ARBA" id="ARBA00022737"/>
    </source>
</evidence>
<dbReference type="GO" id="GO:0010992">
    <property type="term" value="P:ubiquitin recycling"/>
    <property type="evidence" value="ECO:0007669"/>
    <property type="project" value="TreeGrafter"/>
</dbReference>
<sequence>MLHVGKNKTTCTETAHADAVKGHARGACFQSIEHPCCVWDAKFLENDDIVTACSDGVVRVWTLNPDRNADSQEAELYAYLLKSKKRKPCLEALEEPGFLFSLIVYCIFDYKE</sequence>
<proteinExistence type="predicted"/>
<dbReference type="PANTHER" id="PTHR19849:SF0">
    <property type="entry name" value="PHOSPHOLIPASE A-2-ACTIVATING PROTEIN"/>
    <property type="match status" value="1"/>
</dbReference>
<dbReference type="InterPro" id="IPR015943">
    <property type="entry name" value="WD40/YVTN_repeat-like_dom_sf"/>
</dbReference>
<keyword evidence="3" id="KW-0677">Repeat</keyword>
<dbReference type="GO" id="GO:0005634">
    <property type="term" value="C:nucleus"/>
    <property type="evidence" value="ECO:0007669"/>
    <property type="project" value="TreeGrafter"/>
</dbReference>
<name>A0AAD8H4L3_9APIA</name>
<keyword evidence="5" id="KW-1185">Reference proteome</keyword>
<evidence type="ECO:0000256" key="2">
    <source>
        <dbReference type="ARBA" id="ARBA00022574"/>
    </source>
</evidence>
<dbReference type="PANTHER" id="PTHR19849">
    <property type="entry name" value="PHOSPHOLIPASE A-2-ACTIVATING PROTEIN"/>
    <property type="match status" value="1"/>
</dbReference>
<dbReference type="SUPFAM" id="SSF50978">
    <property type="entry name" value="WD40 repeat-like"/>
    <property type="match status" value="1"/>
</dbReference>
<dbReference type="Gene3D" id="2.130.10.10">
    <property type="entry name" value="YVTN repeat-like/Quinoprotein amine dehydrogenase"/>
    <property type="match status" value="1"/>
</dbReference>
<dbReference type="InterPro" id="IPR036322">
    <property type="entry name" value="WD40_repeat_dom_sf"/>
</dbReference>
<accession>A0AAD8H4L3</accession>
<reference evidence="4" key="2">
    <citation type="submission" date="2023-05" db="EMBL/GenBank/DDBJ databases">
        <authorList>
            <person name="Schelkunov M.I."/>
        </authorList>
    </citation>
    <scope>NUCLEOTIDE SEQUENCE</scope>
    <source>
        <strain evidence="4">Hsosn_3</strain>
        <tissue evidence="4">Leaf</tissue>
    </source>
</reference>
<dbReference type="GO" id="GO:0043161">
    <property type="term" value="P:proteasome-mediated ubiquitin-dependent protein catabolic process"/>
    <property type="evidence" value="ECO:0007669"/>
    <property type="project" value="TreeGrafter"/>
</dbReference>
<dbReference type="AlphaFoldDB" id="A0AAD8H4L3"/>
<organism evidence="4 5">
    <name type="scientific">Heracleum sosnowskyi</name>
    <dbReference type="NCBI Taxonomy" id="360622"/>
    <lineage>
        <taxon>Eukaryota</taxon>
        <taxon>Viridiplantae</taxon>
        <taxon>Streptophyta</taxon>
        <taxon>Embryophyta</taxon>
        <taxon>Tracheophyta</taxon>
        <taxon>Spermatophyta</taxon>
        <taxon>Magnoliopsida</taxon>
        <taxon>eudicotyledons</taxon>
        <taxon>Gunneridae</taxon>
        <taxon>Pentapetalae</taxon>
        <taxon>asterids</taxon>
        <taxon>campanulids</taxon>
        <taxon>Apiales</taxon>
        <taxon>Apiaceae</taxon>
        <taxon>Apioideae</taxon>
        <taxon>apioid superclade</taxon>
        <taxon>Tordylieae</taxon>
        <taxon>Tordyliinae</taxon>
        <taxon>Heracleum</taxon>
    </lineage>
</organism>